<dbReference type="Gene3D" id="3.40.630.30">
    <property type="match status" value="1"/>
</dbReference>
<dbReference type="InterPro" id="IPR016181">
    <property type="entry name" value="Acyl_CoA_acyltransferase"/>
</dbReference>
<dbReference type="SUPFAM" id="SSF55729">
    <property type="entry name" value="Acyl-CoA N-acyltransferases (Nat)"/>
    <property type="match status" value="2"/>
</dbReference>
<reference evidence="4 5" key="1">
    <citation type="submission" date="2016-11" db="EMBL/GenBank/DDBJ databases">
        <authorList>
            <person name="Jaros S."/>
            <person name="Januszkiewicz K."/>
            <person name="Wedrychowicz H."/>
        </authorList>
    </citation>
    <scope>NUCLEOTIDE SEQUENCE [LARGE SCALE GENOMIC DNA]</scope>
    <source>
        <strain evidence="4 5">DSM 44523</strain>
    </source>
</reference>
<feature type="domain" description="N-acetyltransferase" evidence="3">
    <location>
        <begin position="16"/>
        <end position="184"/>
    </location>
</feature>
<dbReference type="InterPro" id="IPR000182">
    <property type="entry name" value="GNAT_dom"/>
</dbReference>
<dbReference type="EMBL" id="FQVN01000003">
    <property type="protein sequence ID" value="SHF36183.1"/>
    <property type="molecule type" value="Genomic_DNA"/>
</dbReference>
<accession>A0A1M5B150</accession>
<dbReference type="GO" id="GO:0016747">
    <property type="term" value="F:acyltransferase activity, transferring groups other than amino-acyl groups"/>
    <property type="evidence" value="ECO:0007669"/>
    <property type="project" value="InterPro"/>
</dbReference>
<dbReference type="InterPro" id="IPR050832">
    <property type="entry name" value="Bact_Acetyltransf"/>
</dbReference>
<evidence type="ECO:0000313" key="5">
    <source>
        <dbReference type="Proteomes" id="UP000184501"/>
    </source>
</evidence>
<dbReference type="Pfam" id="PF13302">
    <property type="entry name" value="Acetyltransf_3"/>
    <property type="match status" value="1"/>
</dbReference>
<keyword evidence="1" id="KW-0808">Transferase</keyword>
<evidence type="ECO:0000256" key="1">
    <source>
        <dbReference type="ARBA" id="ARBA00022679"/>
    </source>
</evidence>
<keyword evidence="2" id="KW-0012">Acyltransferase</keyword>
<keyword evidence="5" id="KW-1185">Reference proteome</keyword>
<gene>
    <name evidence="4" type="ORF">SAMN05444320_103349</name>
</gene>
<organism evidence="4 5">
    <name type="scientific">Streptoalloteichus hindustanus</name>
    <dbReference type="NCBI Taxonomy" id="2017"/>
    <lineage>
        <taxon>Bacteria</taxon>
        <taxon>Bacillati</taxon>
        <taxon>Actinomycetota</taxon>
        <taxon>Actinomycetes</taxon>
        <taxon>Pseudonocardiales</taxon>
        <taxon>Pseudonocardiaceae</taxon>
        <taxon>Streptoalloteichus</taxon>
    </lineage>
</organism>
<dbReference type="PANTHER" id="PTHR43877">
    <property type="entry name" value="AMINOALKYLPHOSPHONATE N-ACETYLTRANSFERASE-RELATED-RELATED"/>
    <property type="match status" value="1"/>
</dbReference>
<proteinExistence type="predicted"/>
<evidence type="ECO:0000259" key="3">
    <source>
        <dbReference type="PROSITE" id="PS51186"/>
    </source>
</evidence>
<dbReference type="CDD" id="cd04301">
    <property type="entry name" value="NAT_SF"/>
    <property type="match status" value="1"/>
</dbReference>
<sequence>MAQLMSTLLRWLNMDILWRPMRTADMSAWVELLAAVESVDRTGENTTREDLEEWISDPLVDLSTDTVLAYDGEILVASGVVTARVTDEGIHRIRVEGAVRPSHRDRGLGSELLQRLLARGEEMHRERRPDLPANVEVPCHEPNHRLASLLEQLGFRPIRRFYDMKRDLAQPVNEVAVPEGLRLVAYAPDLDEKVRLAHNAAFVDHWGNVAVDEELWKRARTGSYAFRPSLSYLLVAPNGEVAAYLLTHEYPADTEATGVRSAVVELLGTRREWRGRGAAAALLAHALAAYARSGFAQAALGVDVSNPTGALGLYRRCGFEVETSWVAYSRALPAVMTGETVQ</sequence>
<evidence type="ECO:0000256" key="2">
    <source>
        <dbReference type="ARBA" id="ARBA00023315"/>
    </source>
</evidence>
<dbReference type="Pfam" id="PF00583">
    <property type="entry name" value="Acetyltransf_1"/>
    <property type="match status" value="1"/>
</dbReference>
<feature type="domain" description="N-acetyltransferase" evidence="3">
    <location>
        <begin position="181"/>
        <end position="339"/>
    </location>
</feature>
<evidence type="ECO:0000313" key="4">
    <source>
        <dbReference type="EMBL" id="SHF36183.1"/>
    </source>
</evidence>
<dbReference type="AlphaFoldDB" id="A0A1M5B150"/>
<dbReference type="PROSITE" id="PS51186">
    <property type="entry name" value="GNAT"/>
    <property type="match status" value="2"/>
</dbReference>
<dbReference type="Proteomes" id="UP000184501">
    <property type="component" value="Unassembled WGS sequence"/>
</dbReference>
<protein>
    <submittedName>
        <fullName evidence="4">Mycothiol synthase</fullName>
    </submittedName>
</protein>
<name>A0A1M5B150_STRHI</name>
<dbReference type="STRING" id="2017.SAMN05444320_103349"/>